<dbReference type="PRINTS" id="PR00727">
    <property type="entry name" value="LEADERPTASE"/>
</dbReference>
<dbReference type="PANTHER" id="PTHR43390">
    <property type="entry name" value="SIGNAL PEPTIDASE I"/>
    <property type="match status" value="1"/>
</dbReference>
<comment type="subcellular location">
    <subcellularLocation>
        <location evidence="2">Cell membrane</location>
        <topology evidence="2">Single-pass type II membrane protein</topology>
    </subcellularLocation>
    <subcellularLocation>
        <location evidence="7">Membrane</location>
        <topology evidence="7">Single-pass type II membrane protein</topology>
    </subcellularLocation>
</comment>
<dbReference type="InterPro" id="IPR019758">
    <property type="entry name" value="Pept_S26A_signal_pept_1_CS"/>
</dbReference>
<dbReference type="GO" id="GO:0004252">
    <property type="term" value="F:serine-type endopeptidase activity"/>
    <property type="evidence" value="ECO:0007669"/>
    <property type="project" value="InterPro"/>
</dbReference>
<sequence length="172" mass="20208">MQIIREKRWLYILFFSMLLLISLTLFIHYSIGSVIVNGKSMENSIHDGDKFITSQLAYKWNAPHYNDIVILDASTIPGHELYIKRVIGLPGDVLVIRNNQLYRNKQRIEEPYIKERMIDTHLSITVPENHLFVMGDNRNHSTDSRVFSAIDMRKDVKAVVLFRIKPFRQDYD</sequence>
<evidence type="ECO:0000259" key="8">
    <source>
        <dbReference type="Pfam" id="PF10502"/>
    </source>
</evidence>
<evidence type="ECO:0000256" key="2">
    <source>
        <dbReference type="ARBA" id="ARBA00004401"/>
    </source>
</evidence>
<keyword evidence="7" id="KW-0472">Membrane</keyword>
<dbReference type="OrthoDB" id="9802919at2"/>
<evidence type="ECO:0000256" key="7">
    <source>
        <dbReference type="RuleBase" id="RU362042"/>
    </source>
</evidence>
<evidence type="ECO:0000256" key="4">
    <source>
        <dbReference type="ARBA" id="ARBA00013208"/>
    </source>
</evidence>
<dbReference type="GO" id="GO:0009003">
    <property type="term" value="F:signal peptidase activity"/>
    <property type="evidence" value="ECO:0007669"/>
    <property type="project" value="UniProtKB-EC"/>
</dbReference>
<gene>
    <name evidence="9" type="ORF">QI30_16385</name>
</gene>
<dbReference type="Gene3D" id="2.10.109.10">
    <property type="entry name" value="Umud Fragment, subunit A"/>
    <property type="match status" value="1"/>
</dbReference>
<dbReference type="InterPro" id="IPR036286">
    <property type="entry name" value="LexA/Signal_pep-like_sf"/>
</dbReference>
<evidence type="ECO:0000313" key="10">
    <source>
        <dbReference type="Proteomes" id="UP000288623"/>
    </source>
</evidence>
<dbReference type="AlphaFoldDB" id="A0A433RPU5"/>
<keyword evidence="7" id="KW-1133">Transmembrane helix</keyword>
<dbReference type="RefSeq" id="WP_126991677.1">
    <property type="nucleotide sequence ID" value="NZ_JTFC01000042.1"/>
</dbReference>
<evidence type="ECO:0000256" key="1">
    <source>
        <dbReference type="ARBA" id="ARBA00000677"/>
    </source>
</evidence>
<feature type="domain" description="Peptidase S26" evidence="8">
    <location>
        <begin position="10"/>
        <end position="153"/>
    </location>
</feature>
<proteinExistence type="inferred from homology"/>
<dbReference type="PANTHER" id="PTHR43390:SF1">
    <property type="entry name" value="CHLOROPLAST PROCESSING PEPTIDASE"/>
    <property type="match status" value="1"/>
</dbReference>
<evidence type="ECO:0000313" key="9">
    <source>
        <dbReference type="EMBL" id="RUS52354.1"/>
    </source>
</evidence>
<comment type="caution">
    <text evidence="9">The sequence shown here is derived from an EMBL/GenBank/DDBJ whole genome shotgun (WGS) entry which is preliminary data.</text>
</comment>
<dbReference type="CDD" id="cd06530">
    <property type="entry name" value="S26_SPase_I"/>
    <property type="match status" value="1"/>
</dbReference>
<feature type="active site" evidence="6">
    <location>
        <position position="84"/>
    </location>
</feature>
<comment type="catalytic activity">
    <reaction evidence="1 7">
        <text>Cleavage of hydrophobic, N-terminal signal or leader sequences from secreted and periplasmic proteins.</text>
        <dbReference type="EC" id="3.4.21.89"/>
    </reaction>
</comment>
<keyword evidence="5 7" id="KW-0378">Hydrolase</keyword>
<dbReference type="SUPFAM" id="SSF51306">
    <property type="entry name" value="LexA/Signal peptidase"/>
    <property type="match status" value="1"/>
</dbReference>
<protein>
    <recommendedName>
        <fullName evidence="4 7">Signal peptidase I</fullName>
        <ecNumber evidence="4 7">3.4.21.89</ecNumber>
    </recommendedName>
</protein>
<evidence type="ECO:0000256" key="6">
    <source>
        <dbReference type="PIRSR" id="PIRSR600223-1"/>
    </source>
</evidence>
<keyword evidence="10" id="KW-1185">Reference proteome</keyword>
<name>A0A433RPU5_9BACL</name>
<dbReference type="PROSITE" id="PS00761">
    <property type="entry name" value="SPASE_I_3"/>
    <property type="match status" value="1"/>
</dbReference>
<dbReference type="Proteomes" id="UP000288623">
    <property type="component" value="Unassembled WGS sequence"/>
</dbReference>
<dbReference type="GO" id="GO:0006465">
    <property type="term" value="P:signal peptide processing"/>
    <property type="evidence" value="ECO:0007669"/>
    <property type="project" value="InterPro"/>
</dbReference>
<feature type="active site" evidence="6">
    <location>
        <position position="40"/>
    </location>
</feature>
<dbReference type="InterPro" id="IPR019757">
    <property type="entry name" value="Pept_S26A_signal_pept_1_Lys-AS"/>
</dbReference>
<feature type="transmembrane region" description="Helical" evidence="7">
    <location>
        <begin position="9"/>
        <end position="31"/>
    </location>
</feature>
<accession>A0A433RPU5</accession>
<keyword evidence="7" id="KW-0812">Transmembrane</keyword>
<evidence type="ECO:0000256" key="5">
    <source>
        <dbReference type="ARBA" id="ARBA00022801"/>
    </source>
</evidence>
<dbReference type="EC" id="3.4.21.89" evidence="4 7"/>
<dbReference type="NCBIfam" id="TIGR02227">
    <property type="entry name" value="sigpep_I_bact"/>
    <property type="match status" value="1"/>
</dbReference>
<dbReference type="InterPro" id="IPR019533">
    <property type="entry name" value="Peptidase_S26"/>
</dbReference>
<evidence type="ECO:0000256" key="3">
    <source>
        <dbReference type="ARBA" id="ARBA00009370"/>
    </source>
</evidence>
<dbReference type="Pfam" id="PF10502">
    <property type="entry name" value="Peptidase_S26"/>
    <property type="match status" value="1"/>
</dbReference>
<organism evidence="9 10">
    <name type="scientific">Candidatus Kurthia intestinigallinarum</name>
    <dbReference type="NCBI Taxonomy" id="1562256"/>
    <lineage>
        <taxon>Bacteria</taxon>
        <taxon>Bacillati</taxon>
        <taxon>Bacillota</taxon>
        <taxon>Bacilli</taxon>
        <taxon>Bacillales</taxon>
        <taxon>Caryophanaceae</taxon>
        <taxon>Kurthia</taxon>
    </lineage>
</organism>
<dbReference type="InterPro" id="IPR000223">
    <property type="entry name" value="Pept_S26A_signal_pept_1"/>
</dbReference>
<comment type="similarity">
    <text evidence="3 7">Belongs to the peptidase S26 family.</text>
</comment>
<dbReference type="EMBL" id="JTFC01000042">
    <property type="protein sequence ID" value="RUS52354.1"/>
    <property type="molecule type" value="Genomic_DNA"/>
</dbReference>
<keyword evidence="7" id="KW-0645">Protease</keyword>
<dbReference type="GO" id="GO:0005886">
    <property type="term" value="C:plasma membrane"/>
    <property type="evidence" value="ECO:0007669"/>
    <property type="project" value="UniProtKB-SubCell"/>
</dbReference>
<reference evidence="9 10" key="1">
    <citation type="submission" date="2014-11" db="EMBL/GenBank/DDBJ databases">
        <title>Genome sequence and analysis of novel Kurthia sp.</title>
        <authorList>
            <person name="Lawson J.N."/>
            <person name="Gonzalez J.E."/>
            <person name="Rinauldi L."/>
            <person name="Xuan Z."/>
            <person name="Firman A."/>
            <person name="Shaddox L."/>
            <person name="Trudeau A."/>
            <person name="Shah S."/>
            <person name="Reiman D."/>
        </authorList>
    </citation>
    <scope>NUCLEOTIDE SEQUENCE [LARGE SCALE GENOMIC DNA]</scope>
    <source>
        <strain evidence="9 10">3B1D</strain>
    </source>
</reference>
<dbReference type="PROSITE" id="PS00760">
    <property type="entry name" value="SPASE_I_2"/>
    <property type="match status" value="1"/>
</dbReference>